<sequence length="158" mass="18495">MDLASFLLNCLNKVEPMAEASQSVLRVQLQDYFNKQQTIMENYEKAKEINFQLDQEIEKVPTTGTQEEYQKAVYSLEGKKVDLPKVNLLTRGIGFMSKPMARLALYVLFIIISGWLIKRNLAKTADSEEEEDQDDKRSRPSKKERKILKKWQDYEDIR</sequence>
<dbReference type="EMBL" id="MF361639">
    <property type="protein sequence ID" value="ASQ41216.1"/>
    <property type="molecule type" value="Genomic_DNA"/>
</dbReference>
<proteinExistence type="predicted"/>
<keyword evidence="2" id="KW-0472">Membrane</keyword>
<dbReference type="Proteomes" id="UP000225886">
    <property type="component" value="Segment"/>
</dbReference>
<feature type="transmembrane region" description="Helical" evidence="2">
    <location>
        <begin position="100"/>
        <end position="117"/>
    </location>
</feature>
<evidence type="ECO:0000256" key="1">
    <source>
        <dbReference type="SAM" id="MobiDB-lite"/>
    </source>
</evidence>
<keyword evidence="4" id="KW-1185">Reference proteome</keyword>
<keyword evidence="2" id="KW-1133">Transmembrane helix</keyword>
<dbReference type="RefSeq" id="YP_009791153.1">
    <property type="nucleotide sequence ID" value="NC_047837.1"/>
</dbReference>
<evidence type="ECO:0000313" key="4">
    <source>
        <dbReference type="Proteomes" id="UP000225886"/>
    </source>
</evidence>
<feature type="region of interest" description="Disordered" evidence="1">
    <location>
        <begin position="123"/>
        <end position="146"/>
    </location>
</feature>
<keyword evidence="2" id="KW-0812">Transmembrane</keyword>
<protein>
    <submittedName>
        <fullName evidence="3">Uncharacterized protein</fullName>
    </submittedName>
</protein>
<evidence type="ECO:0000256" key="2">
    <source>
        <dbReference type="SAM" id="Phobius"/>
    </source>
</evidence>
<dbReference type="GeneID" id="54981323"/>
<dbReference type="KEGG" id="vg:54981323"/>
<accession>A0A222NP80</accession>
<reference evidence="3 4" key="1">
    <citation type="journal article" date="2017" name="Proc. Natl. Acad. Sci. U.S.A.">
        <title>Virus found in a boreal lake links ssDNA and dsDNA viruses.</title>
        <authorList>
            <person name="Laanto E."/>
            <person name="Mantynen S."/>
            <person name="De Colibus L."/>
            <person name="Marjakangas J."/>
            <person name="Gillum A."/>
            <person name="Stuart D.I."/>
            <person name="Ravantti J.J."/>
            <person name="Huiskonen J.T."/>
            <person name="Sundberg L.R."/>
        </authorList>
    </citation>
    <scope>NUCLEOTIDE SEQUENCE [LARGE SCALE GENOMIC DNA]</scope>
</reference>
<organism evidence="3 4">
    <name type="scientific">Flavobacterium phage FLiP</name>
    <dbReference type="NCBI Taxonomy" id="2023716"/>
    <lineage>
        <taxon>Viruses</taxon>
        <taxon>Varidnaviria</taxon>
        <taxon>Abadenavirae</taxon>
        <taxon>Produgelaviricota</taxon>
        <taxon>Ainoaviricetes</taxon>
        <taxon>Lautamovirales</taxon>
        <taxon>Finnlakeviridae</taxon>
        <taxon>Finnlakevirus</taxon>
        <taxon>Finnlakevirus FLiP</taxon>
    </lineage>
</organism>
<evidence type="ECO:0000313" key="3">
    <source>
        <dbReference type="EMBL" id="ASQ41216.1"/>
    </source>
</evidence>
<name>A0A222NP80_9VIRU</name>